<feature type="domain" description="PhoU" evidence="1">
    <location>
        <begin position="17"/>
        <end position="101"/>
    </location>
</feature>
<dbReference type="InterPro" id="IPR038078">
    <property type="entry name" value="PhoU-like_sf"/>
</dbReference>
<dbReference type="STRING" id="410359.Pcal_1878"/>
<dbReference type="GO" id="GO:0030643">
    <property type="term" value="P:intracellular phosphate ion homeostasis"/>
    <property type="evidence" value="ECO:0007669"/>
    <property type="project" value="InterPro"/>
</dbReference>
<dbReference type="Gene3D" id="1.20.58.220">
    <property type="entry name" value="Phosphate transport system protein phou homolog 2, domain 2"/>
    <property type="match status" value="1"/>
</dbReference>
<name>A3MXC7_PYRCJ</name>
<dbReference type="EMBL" id="CP000561">
    <property type="protein sequence ID" value="ABO09294.1"/>
    <property type="molecule type" value="Genomic_DNA"/>
</dbReference>
<dbReference type="eggNOG" id="arCOG00232">
    <property type="taxonomic scope" value="Archaea"/>
</dbReference>
<protein>
    <submittedName>
        <fullName evidence="2">Phosphate uptake regulator, PhoU</fullName>
    </submittedName>
</protein>
<evidence type="ECO:0000313" key="3">
    <source>
        <dbReference type="Proteomes" id="UP000001431"/>
    </source>
</evidence>
<dbReference type="PANTHER" id="PTHR42930:SF3">
    <property type="entry name" value="PHOSPHATE-SPECIFIC TRANSPORT SYSTEM ACCESSORY PROTEIN PHOU"/>
    <property type="match status" value="1"/>
</dbReference>
<dbReference type="HOGENOM" id="CLU_078518_3_2_2"/>
<dbReference type="SUPFAM" id="SSF109755">
    <property type="entry name" value="PhoU-like"/>
    <property type="match status" value="1"/>
</dbReference>
<evidence type="ECO:0000259" key="1">
    <source>
        <dbReference type="Pfam" id="PF01895"/>
    </source>
</evidence>
<dbReference type="InterPro" id="IPR026022">
    <property type="entry name" value="PhoU_dom"/>
</dbReference>
<dbReference type="InterPro" id="IPR028366">
    <property type="entry name" value="PhoU"/>
</dbReference>
<dbReference type="PANTHER" id="PTHR42930">
    <property type="entry name" value="PHOSPHATE-SPECIFIC TRANSPORT SYSTEM ACCESSORY PROTEIN PHOU"/>
    <property type="match status" value="1"/>
</dbReference>
<organism evidence="2 3">
    <name type="scientific">Pyrobaculum calidifontis (strain DSM 21063 / JCM 11548 / VA1)</name>
    <dbReference type="NCBI Taxonomy" id="410359"/>
    <lineage>
        <taxon>Archaea</taxon>
        <taxon>Thermoproteota</taxon>
        <taxon>Thermoprotei</taxon>
        <taxon>Thermoproteales</taxon>
        <taxon>Thermoproteaceae</taxon>
        <taxon>Pyrobaculum</taxon>
    </lineage>
</organism>
<dbReference type="Pfam" id="PF01895">
    <property type="entry name" value="PhoU"/>
    <property type="match status" value="2"/>
</dbReference>
<dbReference type="KEGG" id="pcl:Pcal_1878"/>
<dbReference type="RefSeq" id="WP_011850552.1">
    <property type="nucleotide sequence ID" value="NC_009073.1"/>
</dbReference>
<evidence type="ECO:0000313" key="2">
    <source>
        <dbReference type="EMBL" id="ABO09294.1"/>
    </source>
</evidence>
<reference evidence="2" key="1">
    <citation type="submission" date="2007-02" db="EMBL/GenBank/DDBJ databases">
        <title>Complete sequence of Pyrobaculum calidifontis JCM 11548.</title>
        <authorList>
            <consortium name="US DOE Joint Genome Institute"/>
            <person name="Copeland A."/>
            <person name="Lucas S."/>
            <person name="Lapidus A."/>
            <person name="Barry K."/>
            <person name="Glavina del Rio T."/>
            <person name="Dalin E."/>
            <person name="Tice H."/>
            <person name="Pitluck S."/>
            <person name="Chain P."/>
            <person name="Malfatti S."/>
            <person name="Shin M."/>
            <person name="Vergez L."/>
            <person name="Schmutz J."/>
            <person name="Larimer F."/>
            <person name="Land M."/>
            <person name="Hauser L."/>
            <person name="Kyrpides N."/>
            <person name="Mikhailova N."/>
            <person name="Cozen A.E."/>
            <person name="Fitz-Gibbon S.T."/>
            <person name="House C.H."/>
            <person name="Saltikov C."/>
            <person name="Lowe T.M."/>
            <person name="Richardson P."/>
        </authorList>
    </citation>
    <scope>NUCLEOTIDE SEQUENCE [LARGE SCALE GENOMIC DNA]</scope>
    <source>
        <strain evidence="2">JCM 11548</strain>
    </source>
</reference>
<dbReference type="GO" id="GO:0045936">
    <property type="term" value="P:negative regulation of phosphate metabolic process"/>
    <property type="evidence" value="ECO:0007669"/>
    <property type="project" value="InterPro"/>
</dbReference>
<sequence length="204" mass="22921">MRRLLDMAEERILNMLNDAAQLALKAVDLAIAVYRGEGKARDVRELASTIHQIHDEVVELAMEAIARFNPVATDLRLLRTAMEATYDLYRIARYAYDVAETAETLGVKCPTEKVEKITQVVKEMTQKAVGMILRRDPAPLQEVRKLDDEVVDREYRQALAAAIQNPTPCSVVETLALRFLERASDHAVYMAEKAHYLATGQAPP</sequence>
<gene>
    <name evidence="2" type="ordered locus">Pcal_1878</name>
</gene>
<proteinExistence type="predicted"/>
<dbReference type="GeneID" id="4909811"/>
<feature type="domain" description="PhoU" evidence="1">
    <location>
        <begin position="115"/>
        <end position="193"/>
    </location>
</feature>
<dbReference type="AlphaFoldDB" id="A3MXC7"/>
<dbReference type="OrthoDB" id="7738at2157"/>
<keyword evidence="3" id="KW-1185">Reference proteome</keyword>
<accession>A3MXC7</accession>
<dbReference type="Proteomes" id="UP000001431">
    <property type="component" value="Chromosome"/>
</dbReference>